<organism evidence="7 8">
    <name type="scientific">Polyplax serrata</name>
    <name type="common">Common mouse louse</name>
    <dbReference type="NCBI Taxonomy" id="468196"/>
    <lineage>
        <taxon>Eukaryota</taxon>
        <taxon>Metazoa</taxon>
        <taxon>Ecdysozoa</taxon>
        <taxon>Arthropoda</taxon>
        <taxon>Hexapoda</taxon>
        <taxon>Insecta</taxon>
        <taxon>Pterygota</taxon>
        <taxon>Neoptera</taxon>
        <taxon>Paraneoptera</taxon>
        <taxon>Psocodea</taxon>
        <taxon>Troctomorpha</taxon>
        <taxon>Phthiraptera</taxon>
        <taxon>Anoplura</taxon>
        <taxon>Polyplacidae</taxon>
        <taxon>Polyplax</taxon>
    </lineage>
</organism>
<reference evidence="7 8" key="1">
    <citation type="submission" date="2023-10" db="EMBL/GenBank/DDBJ databases">
        <title>Genomes of two closely related lineages of the louse Polyplax serrata with different host specificities.</title>
        <authorList>
            <person name="Martinu J."/>
            <person name="Tarabai H."/>
            <person name="Stefka J."/>
            <person name="Hypsa V."/>
        </authorList>
    </citation>
    <scope>NUCLEOTIDE SEQUENCE [LARGE SCALE GENOMIC DNA]</scope>
    <source>
        <strain evidence="7">HR10_N</strain>
    </source>
</reference>
<accession>A0AAN8PTB6</accession>
<dbReference type="Proteomes" id="UP001372834">
    <property type="component" value="Unassembled WGS sequence"/>
</dbReference>
<evidence type="ECO:0000256" key="3">
    <source>
        <dbReference type="ARBA" id="ARBA00022679"/>
    </source>
</evidence>
<dbReference type="Gene3D" id="3.40.50.1370">
    <property type="entry name" value="Aspartate/ornithine carbamoyltransferase"/>
    <property type="match status" value="2"/>
</dbReference>
<feature type="domain" description="Aspartate/ornithine carbamoyltransferase carbamoyl-P binding" evidence="6">
    <location>
        <begin position="34"/>
        <end position="170"/>
    </location>
</feature>
<evidence type="ECO:0000313" key="8">
    <source>
        <dbReference type="Proteomes" id="UP001372834"/>
    </source>
</evidence>
<protein>
    <recommendedName>
        <fullName evidence="2">ornithine carbamoyltransferase</fullName>
        <ecNumber evidence="2">2.1.3.3</ecNumber>
    </recommendedName>
</protein>
<dbReference type="GO" id="GO:0004585">
    <property type="term" value="F:ornithine carbamoyltransferase activity"/>
    <property type="evidence" value="ECO:0007669"/>
    <property type="project" value="UniProtKB-EC"/>
</dbReference>
<evidence type="ECO:0000313" key="7">
    <source>
        <dbReference type="EMBL" id="KAK6632959.1"/>
    </source>
</evidence>
<dbReference type="EC" id="2.1.3.3" evidence="2"/>
<dbReference type="GO" id="GO:0016597">
    <property type="term" value="F:amino acid binding"/>
    <property type="evidence" value="ECO:0007669"/>
    <property type="project" value="InterPro"/>
</dbReference>
<dbReference type="SUPFAM" id="SSF53671">
    <property type="entry name" value="Aspartate/ornithine carbamoyltransferase"/>
    <property type="match status" value="1"/>
</dbReference>
<evidence type="ECO:0000256" key="2">
    <source>
        <dbReference type="ARBA" id="ARBA00013007"/>
    </source>
</evidence>
<dbReference type="PANTHER" id="PTHR45753">
    <property type="entry name" value="ORNITHINE CARBAMOYLTRANSFERASE, MITOCHONDRIAL"/>
    <property type="match status" value="1"/>
</dbReference>
<dbReference type="InterPro" id="IPR036901">
    <property type="entry name" value="Asp/Orn_carbamoylTrfase_sf"/>
</dbReference>
<sequence>MKFRSSILIPRVFDLTFRRNYKTGLFLRAADYTKPEMVSLDNWKRLLWIATDLKRVVQGNDRECLKYLSTKHVTLLFEKPHGRFQMSFSLACAILGARETSYYETNFENQPNPGDSGRVFSQLTDLFVLHGIHNDVVTKFAMNSTVPVFPATSNVHSLQKVLSDLMTLQEKFRRLKGLKMAWIGPPIPTLNTYLLLCPIFGININYLCLCAYGSGMMSPLKKTSSSIQEFKNAMETVKGANIIATSMHPEEKTQITMEMLKNADSEWVLLHTLPRSRAEVTDDVFYHENNLSWKSSANYLFVAMAVVLTSLQDYKPTTEMPNFDGN</sequence>
<evidence type="ECO:0000256" key="1">
    <source>
        <dbReference type="ARBA" id="ARBA00007805"/>
    </source>
</evidence>
<evidence type="ECO:0000259" key="6">
    <source>
        <dbReference type="Pfam" id="PF02729"/>
    </source>
</evidence>
<dbReference type="Pfam" id="PF02729">
    <property type="entry name" value="OTCace_N"/>
    <property type="match status" value="1"/>
</dbReference>
<comment type="similarity">
    <text evidence="1">Belongs to the aspartate/ornithine carbamoyltransferase superfamily. OTCase family.</text>
</comment>
<dbReference type="GO" id="GO:0042450">
    <property type="term" value="P:L-arginine biosynthetic process via ornithine"/>
    <property type="evidence" value="ECO:0007669"/>
    <property type="project" value="TreeGrafter"/>
</dbReference>
<proteinExistence type="inferred from homology"/>
<dbReference type="PANTHER" id="PTHR45753:SF3">
    <property type="entry name" value="ORNITHINE TRANSCARBAMYLASE, MITOCHONDRIAL"/>
    <property type="match status" value="1"/>
</dbReference>
<dbReference type="InterPro" id="IPR006130">
    <property type="entry name" value="Asp/Orn_carbamoylTrfase"/>
</dbReference>
<name>A0AAN8PTB6_POLSC</name>
<dbReference type="Pfam" id="PF00185">
    <property type="entry name" value="OTCace"/>
    <property type="match status" value="1"/>
</dbReference>
<dbReference type="AlphaFoldDB" id="A0AAN8PTB6"/>
<dbReference type="PRINTS" id="PR00100">
    <property type="entry name" value="AOTCASE"/>
</dbReference>
<keyword evidence="3 4" id="KW-0808">Transferase</keyword>
<dbReference type="EMBL" id="JAWJWE010000006">
    <property type="protein sequence ID" value="KAK6632959.1"/>
    <property type="molecule type" value="Genomic_DNA"/>
</dbReference>
<feature type="domain" description="Aspartate/ornithine carbamoyltransferase Asp/Orn-binding" evidence="5">
    <location>
        <begin position="176"/>
        <end position="308"/>
    </location>
</feature>
<comment type="caution">
    <text evidence="7">The sequence shown here is derived from an EMBL/GenBank/DDBJ whole genome shotgun (WGS) entry which is preliminary data.</text>
</comment>
<dbReference type="InterPro" id="IPR006131">
    <property type="entry name" value="Asp_carbamoyltransf_Asp/Orn-bd"/>
</dbReference>
<dbReference type="InterPro" id="IPR006132">
    <property type="entry name" value="Asp/Orn_carbamoyltranf_P-bd"/>
</dbReference>
<evidence type="ECO:0000259" key="5">
    <source>
        <dbReference type="Pfam" id="PF00185"/>
    </source>
</evidence>
<evidence type="ECO:0000256" key="4">
    <source>
        <dbReference type="RuleBase" id="RU003634"/>
    </source>
</evidence>
<gene>
    <name evidence="7" type="ORF">RUM43_012702</name>
</gene>
<dbReference type="GO" id="GO:0005739">
    <property type="term" value="C:mitochondrion"/>
    <property type="evidence" value="ECO:0007669"/>
    <property type="project" value="TreeGrafter"/>
</dbReference>
<dbReference type="GO" id="GO:0019240">
    <property type="term" value="P:citrulline biosynthetic process"/>
    <property type="evidence" value="ECO:0007669"/>
    <property type="project" value="TreeGrafter"/>
</dbReference>